<evidence type="ECO:0000256" key="1">
    <source>
        <dbReference type="SAM" id="MobiDB-lite"/>
    </source>
</evidence>
<dbReference type="EMBL" id="JANPWB010000013">
    <property type="protein sequence ID" value="KAJ1109426.1"/>
    <property type="molecule type" value="Genomic_DNA"/>
</dbReference>
<keyword evidence="3" id="KW-1185">Reference proteome</keyword>
<dbReference type="AlphaFoldDB" id="A0AAV7N0A0"/>
<reference evidence="2" key="1">
    <citation type="journal article" date="2022" name="bioRxiv">
        <title>Sequencing and chromosome-scale assembly of the giantPleurodeles waltlgenome.</title>
        <authorList>
            <person name="Brown T."/>
            <person name="Elewa A."/>
            <person name="Iarovenko S."/>
            <person name="Subramanian E."/>
            <person name="Araus A.J."/>
            <person name="Petzold A."/>
            <person name="Susuki M."/>
            <person name="Suzuki K.-i.T."/>
            <person name="Hayashi T."/>
            <person name="Toyoda A."/>
            <person name="Oliveira C."/>
            <person name="Osipova E."/>
            <person name="Leigh N.D."/>
            <person name="Simon A."/>
            <person name="Yun M.H."/>
        </authorList>
    </citation>
    <scope>NUCLEOTIDE SEQUENCE</scope>
    <source>
        <strain evidence="2">20211129_DDA</strain>
        <tissue evidence="2">Liver</tissue>
    </source>
</reference>
<name>A0AAV7N0A0_PLEWA</name>
<accession>A0AAV7N0A0</accession>
<evidence type="ECO:0000313" key="2">
    <source>
        <dbReference type="EMBL" id="KAJ1109426.1"/>
    </source>
</evidence>
<gene>
    <name evidence="2" type="ORF">NDU88_006787</name>
</gene>
<proteinExistence type="predicted"/>
<feature type="region of interest" description="Disordered" evidence="1">
    <location>
        <begin position="1"/>
        <end position="30"/>
    </location>
</feature>
<evidence type="ECO:0000313" key="3">
    <source>
        <dbReference type="Proteomes" id="UP001066276"/>
    </source>
</evidence>
<protein>
    <submittedName>
        <fullName evidence="2">Uncharacterized protein</fullName>
    </submittedName>
</protein>
<sequence>MVWSSRSSDDRPGSVISTSTGVGFPEPAPKRLNPKLKIGCAKGRMAEEDLLAKERTGPIMLKEEEEDILEVQQPPSTLNEEVPNEQGDLEPKVMDRLKINNKRIVVGR</sequence>
<dbReference type="Proteomes" id="UP001066276">
    <property type="component" value="Chromosome 9"/>
</dbReference>
<comment type="caution">
    <text evidence="2">The sequence shown here is derived from an EMBL/GenBank/DDBJ whole genome shotgun (WGS) entry which is preliminary data.</text>
</comment>
<organism evidence="2 3">
    <name type="scientific">Pleurodeles waltl</name>
    <name type="common">Iberian ribbed newt</name>
    <dbReference type="NCBI Taxonomy" id="8319"/>
    <lineage>
        <taxon>Eukaryota</taxon>
        <taxon>Metazoa</taxon>
        <taxon>Chordata</taxon>
        <taxon>Craniata</taxon>
        <taxon>Vertebrata</taxon>
        <taxon>Euteleostomi</taxon>
        <taxon>Amphibia</taxon>
        <taxon>Batrachia</taxon>
        <taxon>Caudata</taxon>
        <taxon>Salamandroidea</taxon>
        <taxon>Salamandridae</taxon>
        <taxon>Pleurodelinae</taxon>
        <taxon>Pleurodeles</taxon>
    </lineage>
</organism>